<dbReference type="Proteomes" id="UP000195402">
    <property type="component" value="Unassembled WGS sequence"/>
</dbReference>
<proteinExistence type="predicted"/>
<sequence length="54" mass="5559">MGNGGGRGGGDGGDSGGGGFYCFFDLRIAEINGSLKKSMVLRKNSRVSFATNNQ</sequence>
<evidence type="ECO:0000313" key="1">
    <source>
        <dbReference type="EMBL" id="OVA10244.1"/>
    </source>
</evidence>
<dbReference type="EMBL" id="MVGT01002023">
    <property type="protein sequence ID" value="OVA10244.1"/>
    <property type="molecule type" value="Genomic_DNA"/>
</dbReference>
<accession>A0A200QIG4</accession>
<gene>
    <name evidence="1" type="ORF">BVC80_1173g5</name>
</gene>
<name>A0A200QIG4_MACCD</name>
<organism evidence="1 2">
    <name type="scientific">Macleaya cordata</name>
    <name type="common">Five-seeded plume-poppy</name>
    <name type="synonym">Bocconia cordata</name>
    <dbReference type="NCBI Taxonomy" id="56857"/>
    <lineage>
        <taxon>Eukaryota</taxon>
        <taxon>Viridiplantae</taxon>
        <taxon>Streptophyta</taxon>
        <taxon>Embryophyta</taxon>
        <taxon>Tracheophyta</taxon>
        <taxon>Spermatophyta</taxon>
        <taxon>Magnoliopsida</taxon>
        <taxon>Ranunculales</taxon>
        <taxon>Papaveraceae</taxon>
        <taxon>Papaveroideae</taxon>
        <taxon>Macleaya</taxon>
    </lineage>
</organism>
<reference evidence="1 2" key="1">
    <citation type="journal article" date="2017" name="Mol. Plant">
        <title>The Genome of Medicinal Plant Macleaya cordata Provides New Insights into Benzylisoquinoline Alkaloids Metabolism.</title>
        <authorList>
            <person name="Liu X."/>
            <person name="Liu Y."/>
            <person name="Huang P."/>
            <person name="Ma Y."/>
            <person name="Qing Z."/>
            <person name="Tang Q."/>
            <person name="Cao H."/>
            <person name="Cheng P."/>
            <person name="Zheng Y."/>
            <person name="Yuan Z."/>
            <person name="Zhou Y."/>
            <person name="Liu J."/>
            <person name="Tang Z."/>
            <person name="Zhuo Y."/>
            <person name="Zhang Y."/>
            <person name="Yu L."/>
            <person name="Huang J."/>
            <person name="Yang P."/>
            <person name="Peng Q."/>
            <person name="Zhang J."/>
            <person name="Jiang W."/>
            <person name="Zhang Z."/>
            <person name="Lin K."/>
            <person name="Ro D.K."/>
            <person name="Chen X."/>
            <person name="Xiong X."/>
            <person name="Shang Y."/>
            <person name="Huang S."/>
            <person name="Zeng J."/>
        </authorList>
    </citation>
    <scope>NUCLEOTIDE SEQUENCE [LARGE SCALE GENOMIC DNA]</scope>
    <source>
        <strain evidence="2">cv. BLH2017</strain>
        <tissue evidence="1">Root</tissue>
    </source>
</reference>
<evidence type="ECO:0000313" key="2">
    <source>
        <dbReference type="Proteomes" id="UP000195402"/>
    </source>
</evidence>
<dbReference type="InParanoid" id="A0A200QIG4"/>
<protein>
    <submittedName>
        <fullName evidence="1">Uncharacterized protein</fullName>
    </submittedName>
</protein>
<comment type="caution">
    <text evidence="1">The sequence shown here is derived from an EMBL/GenBank/DDBJ whole genome shotgun (WGS) entry which is preliminary data.</text>
</comment>
<keyword evidence="2" id="KW-1185">Reference proteome</keyword>
<dbReference type="AlphaFoldDB" id="A0A200QIG4"/>